<feature type="domain" description="S1 motif" evidence="10">
    <location>
        <begin position="623"/>
        <end position="691"/>
    </location>
</feature>
<dbReference type="GO" id="GO:0006396">
    <property type="term" value="P:RNA processing"/>
    <property type="evidence" value="ECO:0007669"/>
    <property type="project" value="InterPro"/>
</dbReference>
<comment type="catalytic activity">
    <reaction evidence="8">
        <text>RNA(n+1) + phosphate = RNA(n) + a ribonucleoside 5'-diphosphate</text>
        <dbReference type="Rhea" id="RHEA:22096"/>
        <dbReference type="Rhea" id="RHEA-COMP:14527"/>
        <dbReference type="Rhea" id="RHEA-COMP:17342"/>
        <dbReference type="ChEBI" id="CHEBI:43474"/>
        <dbReference type="ChEBI" id="CHEBI:57930"/>
        <dbReference type="ChEBI" id="CHEBI:140395"/>
        <dbReference type="EC" id="2.7.7.8"/>
    </reaction>
</comment>
<dbReference type="InterPro" id="IPR004088">
    <property type="entry name" value="KH_dom_type_1"/>
</dbReference>
<dbReference type="Gene3D" id="3.30.1370.10">
    <property type="entry name" value="K Homology domain, type 1"/>
    <property type="match status" value="1"/>
</dbReference>
<evidence type="ECO:0000256" key="1">
    <source>
        <dbReference type="ARBA" id="ARBA00007404"/>
    </source>
</evidence>
<dbReference type="Proteomes" id="UP000067626">
    <property type="component" value="Chromosome"/>
</dbReference>
<keyword evidence="3 8" id="KW-0808">Transferase</keyword>
<dbReference type="HAMAP" id="MF_01595">
    <property type="entry name" value="PNPase"/>
    <property type="match status" value="1"/>
</dbReference>
<dbReference type="GO" id="GO:0000175">
    <property type="term" value="F:3'-5'-RNA exonuclease activity"/>
    <property type="evidence" value="ECO:0007669"/>
    <property type="project" value="TreeGrafter"/>
</dbReference>
<protein>
    <recommendedName>
        <fullName evidence="8">Polyribonucleotide nucleotidyltransferase</fullName>
        <ecNumber evidence="8">2.7.7.8</ecNumber>
    </recommendedName>
    <alternativeName>
        <fullName evidence="8">Polynucleotide phosphorylase</fullName>
        <shortName evidence="8">PNPase</shortName>
    </alternativeName>
</protein>
<keyword evidence="12" id="KW-1185">Reference proteome</keyword>
<dbReference type="EC" id="2.7.7.8" evidence="8"/>
<dbReference type="AlphaFoldDB" id="A0A0K1EFK7"/>
<evidence type="ECO:0000256" key="2">
    <source>
        <dbReference type="ARBA" id="ARBA00022490"/>
    </source>
</evidence>
<feature type="compositionally biased region" description="Basic and acidic residues" evidence="9">
    <location>
        <begin position="700"/>
        <end position="811"/>
    </location>
</feature>
<dbReference type="SUPFAM" id="SSF55666">
    <property type="entry name" value="Ribonuclease PH domain 2-like"/>
    <property type="match status" value="2"/>
</dbReference>
<feature type="compositionally biased region" description="Basic and acidic residues" evidence="9">
    <location>
        <begin position="824"/>
        <end position="852"/>
    </location>
</feature>
<dbReference type="InterPro" id="IPR027408">
    <property type="entry name" value="PNPase/RNase_PH_dom_sf"/>
</dbReference>
<dbReference type="InterPro" id="IPR012340">
    <property type="entry name" value="NA-bd_OB-fold"/>
</dbReference>
<dbReference type="NCBIfam" id="TIGR03591">
    <property type="entry name" value="polynuc_phos"/>
    <property type="match status" value="1"/>
</dbReference>
<evidence type="ECO:0000256" key="6">
    <source>
        <dbReference type="ARBA" id="ARBA00022842"/>
    </source>
</evidence>
<dbReference type="KEGG" id="ccro:CMC5_037940"/>
<evidence type="ECO:0000259" key="10">
    <source>
        <dbReference type="PROSITE" id="PS50126"/>
    </source>
</evidence>
<dbReference type="FunFam" id="2.40.50.140:FF:000189">
    <property type="entry name" value="Polyribonucleotide nucleotidyltransferase, putative"/>
    <property type="match status" value="1"/>
</dbReference>
<dbReference type="SUPFAM" id="SSF54211">
    <property type="entry name" value="Ribosomal protein S5 domain 2-like"/>
    <property type="match status" value="2"/>
</dbReference>
<dbReference type="FunFam" id="3.30.230.70:FF:000001">
    <property type="entry name" value="Polyribonucleotide nucleotidyltransferase"/>
    <property type="match status" value="1"/>
</dbReference>
<keyword evidence="7 8" id="KW-0694">RNA-binding</keyword>
<evidence type="ECO:0000256" key="3">
    <source>
        <dbReference type="ARBA" id="ARBA00022679"/>
    </source>
</evidence>
<dbReference type="PATRIC" id="fig|52.7.peg.4175"/>
<dbReference type="InterPro" id="IPR036345">
    <property type="entry name" value="ExoRNase_PH_dom2_sf"/>
</dbReference>
<evidence type="ECO:0000256" key="4">
    <source>
        <dbReference type="ARBA" id="ARBA00022695"/>
    </source>
</evidence>
<dbReference type="CDD" id="cd02393">
    <property type="entry name" value="KH-I_PNPase"/>
    <property type="match status" value="1"/>
</dbReference>
<dbReference type="InterPro" id="IPR004087">
    <property type="entry name" value="KH_dom"/>
</dbReference>
<evidence type="ECO:0000313" key="12">
    <source>
        <dbReference type="Proteomes" id="UP000067626"/>
    </source>
</evidence>
<evidence type="ECO:0000256" key="7">
    <source>
        <dbReference type="ARBA" id="ARBA00022884"/>
    </source>
</evidence>
<organism evidence="11 12">
    <name type="scientific">Chondromyces crocatus</name>
    <dbReference type="NCBI Taxonomy" id="52"/>
    <lineage>
        <taxon>Bacteria</taxon>
        <taxon>Pseudomonadati</taxon>
        <taxon>Myxococcota</taxon>
        <taxon>Polyangia</taxon>
        <taxon>Polyangiales</taxon>
        <taxon>Polyangiaceae</taxon>
        <taxon>Chondromyces</taxon>
    </lineage>
</organism>
<dbReference type="Gene3D" id="3.30.230.70">
    <property type="entry name" value="GHMP Kinase, N-terminal domain"/>
    <property type="match status" value="2"/>
</dbReference>
<dbReference type="SUPFAM" id="SSF46915">
    <property type="entry name" value="Polynucleotide phosphorylase/guanosine pentaphosphate synthase (PNPase/GPSI), domain 3"/>
    <property type="match status" value="1"/>
</dbReference>
<dbReference type="EMBL" id="CP012159">
    <property type="protein sequence ID" value="AKT39645.1"/>
    <property type="molecule type" value="Genomic_DNA"/>
</dbReference>
<dbReference type="Pfam" id="PF00013">
    <property type="entry name" value="KH_1"/>
    <property type="match status" value="1"/>
</dbReference>
<accession>A0A0K1EFK7</accession>
<comment type="similarity">
    <text evidence="1 8">Belongs to the polyribonucleotide nucleotidyltransferase family.</text>
</comment>
<dbReference type="FunFam" id="3.30.230.70:FF:000002">
    <property type="entry name" value="Polyribonucleotide nucleotidyltransferase"/>
    <property type="match status" value="1"/>
</dbReference>
<name>A0A0K1EFK7_CHOCO</name>
<dbReference type="PROSITE" id="PS50126">
    <property type="entry name" value="S1"/>
    <property type="match status" value="1"/>
</dbReference>
<dbReference type="InterPro" id="IPR001247">
    <property type="entry name" value="ExoRNase_PH_dom1"/>
</dbReference>
<dbReference type="PANTHER" id="PTHR11252:SF0">
    <property type="entry name" value="POLYRIBONUCLEOTIDE NUCLEOTIDYLTRANSFERASE 1, MITOCHONDRIAL"/>
    <property type="match status" value="1"/>
</dbReference>
<dbReference type="SUPFAM" id="SSF54791">
    <property type="entry name" value="Eukaryotic type KH-domain (KH-domain type I)"/>
    <property type="match status" value="1"/>
</dbReference>
<keyword evidence="2 8" id="KW-0963">Cytoplasm</keyword>
<dbReference type="FunFam" id="3.30.1370.10:FF:000001">
    <property type="entry name" value="Polyribonucleotide nucleotidyltransferase"/>
    <property type="match status" value="1"/>
</dbReference>
<dbReference type="GO" id="GO:0003723">
    <property type="term" value="F:RNA binding"/>
    <property type="evidence" value="ECO:0007669"/>
    <property type="project" value="UniProtKB-UniRule"/>
</dbReference>
<dbReference type="CDD" id="cd11364">
    <property type="entry name" value="RNase_PH_PNPase_2"/>
    <property type="match status" value="1"/>
</dbReference>
<dbReference type="Pfam" id="PF00575">
    <property type="entry name" value="S1"/>
    <property type="match status" value="1"/>
</dbReference>
<dbReference type="PANTHER" id="PTHR11252">
    <property type="entry name" value="POLYRIBONUCLEOTIDE NUCLEOTIDYLTRANSFERASE"/>
    <property type="match status" value="1"/>
</dbReference>
<dbReference type="GO" id="GO:0004654">
    <property type="term" value="F:polyribonucleotide nucleotidyltransferase activity"/>
    <property type="evidence" value="ECO:0007669"/>
    <property type="project" value="UniProtKB-UniRule"/>
</dbReference>
<dbReference type="Pfam" id="PF03725">
    <property type="entry name" value="RNase_PH_C"/>
    <property type="match status" value="1"/>
</dbReference>
<dbReference type="GO" id="GO:0006402">
    <property type="term" value="P:mRNA catabolic process"/>
    <property type="evidence" value="ECO:0007669"/>
    <property type="project" value="UniProtKB-UniRule"/>
</dbReference>
<dbReference type="InterPro" id="IPR012162">
    <property type="entry name" value="PNPase"/>
</dbReference>
<dbReference type="SMART" id="SM00322">
    <property type="entry name" value="KH"/>
    <property type="match status" value="1"/>
</dbReference>
<comment type="function">
    <text evidence="8">Involved in mRNA degradation. Catalyzes the phosphorolysis of single-stranded polyribonucleotides processively in the 3'- to 5'-direction.</text>
</comment>
<dbReference type="STRING" id="52.CMC5_037940"/>
<dbReference type="SUPFAM" id="SSF50249">
    <property type="entry name" value="Nucleic acid-binding proteins"/>
    <property type="match status" value="1"/>
</dbReference>
<comment type="subcellular location">
    <subcellularLocation>
        <location evidence="8">Cytoplasm</location>
    </subcellularLocation>
</comment>
<dbReference type="InterPro" id="IPR003029">
    <property type="entry name" value="S1_domain"/>
</dbReference>
<reference evidence="11 12" key="1">
    <citation type="submission" date="2015-07" db="EMBL/GenBank/DDBJ databases">
        <title>Genome analysis of myxobacterium Chondromyces crocatus Cm c5 reveals a high potential for natural compound synthesis and the genetic basis for the loss of fruiting body formation.</title>
        <authorList>
            <person name="Zaburannyi N."/>
            <person name="Bunk B."/>
            <person name="Maier J."/>
            <person name="Overmann J."/>
            <person name="Mueller R."/>
        </authorList>
    </citation>
    <scope>NUCLEOTIDE SEQUENCE [LARGE SCALE GENOMIC DNA]</scope>
    <source>
        <strain evidence="11 12">Cm c5</strain>
    </source>
</reference>
<dbReference type="SMART" id="SM00316">
    <property type="entry name" value="S1"/>
    <property type="match status" value="1"/>
</dbReference>
<keyword evidence="6 8" id="KW-0460">Magnesium</keyword>
<feature type="binding site" evidence="8">
    <location>
        <position position="487"/>
    </location>
    <ligand>
        <name>Mg(2+)</name>
        <dbReference type="ChEBI" id="CHEBI:18420"/>
    </ligand>
</feature>
<comment type="cofactor">
    <cofactor evidence="8">
        <name>Mg(2+)</name>
        <dbReference type="ChEBI" id="CHEBI:18420"/>
    </cofactor>
</comment>
<dbReference type="Gene3D" id="2.40.50.140">
    <property type="entry name" value="Nucleic acid-binding proteins"/>
    <property type="match status" value="1"/>
</dbReference>
<evidence type="ECO:0000256" key="9">
    <source>
        <dbReference type="SAM" id="MobiDB-lite"/>
    </source>
</evidence>
<dbReference type="InterPro" id="IPR036456">
    <property type="entry name" value="PNPase_PH_RNA-bd_sf"/>
</dbReference>
<dbReference type="CDD" id="cd11363">
    <property type="entry name" value="RNase_PH_PNPase_1"/>
    <property type="match status" value="1"/>
</dbReference>
<evidence type="ECO:0000256" key="8">
    <source>
        <dbReference type="HAMAP-Rule" id="MF_01595"/>
    </source>
</evidence>
<gene>
    <name evidence="8 11" type="primary">pnp</name>
    <name evidence="11" type="ORF">CMC5_037940</name>
</gene>
<evidence type="ECO:0000313" key="11">
    <source>
        <dbReference type="EMBL" id="AKT39645.1"/>
    </source>
</evidence>
<dbReference type="Pfam" id="PF03726">
    <property type="entry name" value="PNPase"/>
    <property type="match status" value="1"/>
</dbReference>
<dbReference type="Pfam" id="PF01138">
    <property type="entry name" value="RNase_PH"/>
    <property type="match status" value="2"/>
</dbReference>
<proteinExistence type="inferred from homology"/>
<dbReference type="PROSITE" id="PS50084">
    <property type="entry name" value="KH_TYPE_1"/>
    <property type="match status" value="1"/>
</dbReference>
<keyword evidence="4 8" id="KW-0548">Nucleotidyltransferase</keyword>
<keyword evidence="5 8" id="KW-0479">Metal-binding</keyword>
<dbReference type="GO" id="GO:0000287">
    <property type="term" value="F:magnesium ion binding"/>
    <property type="evidence" value="ECO:0007669"/>
    <property type="project" value="UniProtKB-UniRule"/>
</dbReference>
<dbReference type="InterPro" id="IPR015848">
    <property type="entry name" value="PNPase_PH_RNA-bd_bac/org-type"/>
</dbReference>
<dbReference type="GO" id="GO:0005829">
    <property type="term" value="C:cytosol"/>
    <property type="evidence" value="ECO:0007669"/>
    <property type="project" value="UniProtKB-ARBA"/>
</dbReference>
<evidence type="ECO:0000256" key="5">
    <source>
        <dbReference type="ARBA" id="ARBA00022723"/>
    </source>
</evidence>
<dbReference type="InterPro" id="IPR015847">
    <property type="entry name" value="ExoRNase_PH_dom2"/>
</dbReference>
<feature type="binding site" evidence="8">
    <location>
        <position position="493"/>
    </location>
    <ligand>
        <name>Mg(2+)</name>
        <dbReference type="ChEBI" id="CHEBI:18420"/>
    </ligand>
</feature>
<dbReference type="InterPro" id="IPR036612">
    <property type="entry name" value="KH_dom_type_1_sf"/>
</dbReference>
<dbReference type="InterPro" id="IPR020568">
    <property type="entry name" value="Ribosomal_Su5_D2-typ_SF"/>
</dbReference>
<dbReference type="NCBIfam" id="NF008805">
    <property type="entry name" value="PRK11824.1"/>
    <property type="match status" value="1"/>
</dbReference>
<feature type="region of interest" description="Disordered" evidence="9">
    <location>
        <begin position="692"/>
        <end position="852"/>
    </location>
</feature>
<sequence>MFVRESIMVGGRPLTFETGRLAKQAHGSVLVTYGETMVLVTAVCQDERPGLDFFPLTCEFFEKSYAAGKIPGGFFKREARQRDEEILTCRLMDRPLRPLFPDGFKKDTQIIATVLSSDKLNKADVLALTGASAALHVSDIPWGGPLAGVRVGRIDGEFIAYPTVEELERSDMDMVVACSRDAIVMVEGGAAEATETEIIDALMFAHDTAQPIIDLIDKIRAAVGKPKREFAAPQLDEVIKSRVAEIVDPPLSSATRVTNKKARYDGYSAIKKSLTETLLAELGPEKYLAAERLVKAEFEERKAHIVRTYVLDEGKRIDGRDGRSIRPIACEAGLLPRVHGSALFQRGETQAIVTTTLGTSTDEQKVDNLMGESWKRFYLHYNFPPFSTGETKPMRGPGRREIGHGALAERALTRMIPPADQFPYTIRIVSETLESNGSSSMAAVCGGCLSLMDAGVPIKAPVAGIAMGLIMEGDKYAVLSDILGDEDHLGDMDFKVCGTARGVTAIQMDIKIAGLSRLILMQALEQAREGRLHILGKMLETLPSSRPELSQHAPRITTFKVKPDQIRLIIGPGGKTIKGIVDQTGVAIDLEDDGTVNVASADADAVRKALDIIKGLTAEPEVGATYKGTVKRVADFGAFVEILPNIDGLLHISEMAHHRVERVEDLFKEGDSVEVKVVSVERDGKIRLSRKELLPVPEGMPERPSRERFGRDRERPERGDRFSRPGRPERGEGGERPVRAERSEAGERAPRFERGEGGGERPVRAERSEGQEAPPRPERGERPARPERPERATLRRGDTMSRRAPESHPADGGEAGVSRSAPAPEERRSSPGGDDEGHAHGSRDPEDPTHRS</sequence>